<dbReference type="Proteomes" id="UP000634136">
    <property type="component" value="Unassembled WGS sequence"/>
</dbReference>
<evidence type="ECO:0000259" key="5">
    <source>
        <dbReference type="PROSITE" id="PS51473"/>
    </source>
</evidence>
<gene>
    <name evidence="6" type="ORF">G2W53_002984</name>
</gene>
<dbReference type="CDD" id="cd23509">
    <property type="entry name" value="Gnk2-like"/>
    <property type="match status" value="2"/>
</dbReference>
<dbReference type="PROSITE" id="PS51473">
    <property type="entry name" value="GNK2"/>
    <property type="match status" value="2"/>
</dbReference>
<evidence type="ECO:0000313" key="6">
    <source>
        <dbReference type="EMBL" id="KAF7840686.1"/>
    </source>
</evidence>
<dbReference type="InterPro" id="IPR038408">
    <property type="entry name" value="GNK2_sf"/>
</dbReference>
<evidence type="ECO:0000313" key="7">
    <source>
        <dbReference type="Proteomes" id="UP000634136"/>
    </source>
</evidence>
<comment type="caution">
    <text evidence="6">The sequence shown here is derived from an EMBL/GenBank/DDBJ whole genome shotgun (WGS) entry which is preliminary data.</text>
</comment>
<dbReference type="SUPFAM" id="SSF49599">
    <property type="entry name" value="TRAF domain-like"/>
    <property type="match status" value="1"/>
</dbReference>
<feature type="chain" id="PRO_5032271462" evidence="3">
    <location>
        <begin position="25"/>
        <end position="437"/>
    </location>
</feature>
<dbReference type="GO" id="GO:0016301">
    <property type="term" value="F:kinase activity"/>
    <property type="evidence" value="ECO:0007669"/>
    <property type="project" value="UniProtKB-KW"/>
</dbReference>
<dbReference type="Gene3D" id="3.30.430.20">
    <property type="entry name" value="Gnk2 domain, C-X8-C-X2-C motif"/>
    <property type="match status" value="2"/>
</dbReference>
<dbReference type="SUPFAM" id="SSF56112">
    <property type="entry name" value="Protein kinase-like (PK-like)"/>
    <property type="match status" value="1"/>
</dbReference>
<dbReference type="InterPro" id="IPR002083">
    <property type="entry name" value="MATH/TRAF_dom"/>
</dbReference>
<feature type="domain" description="Gnk2-homologous" evidence="5">
    <location>
        <begin position="139"/>
        <end position="248"/>
    </location>
</feature>
<dbReference type="PANTHER" id="PTHR32099">
    <property type="entry name" value="CYSTEINE-RICH REPEAT SECRETORY PROTEIN"/>
    <property type="match status" value="1"/>
</dbReference>
<dbReference type="OrthoDB" id="1700189at2759"/>
<dbReference type="Gene3D" id="1.10.510.10">
    <property type="entry name" value="Transferase(Phosphotransferase) domain 1"/>
    <property type="match status" value="1"/>
</dbReference>
<dbReference type="InterPro" id="IPR011009">
    <property type="entry name" value="Kinase-like_dom_sf"/>
</dbReference>
<keyword evidence="1 3" id="KW-0732">Signal</keyword>
<evidence type="ECO:0000256" key="1">
    <source>
        <dbReference type="ARBA" id="ARBA00022729"/>
    </source>
</evidence>
<dbReference type="Pfam" id="PF01657">
    <property type="entry name" value="Stress-antifung"/>
    <property type="match status" value="2"/>
</dbReference>
<reference evidence="6" key="1">
    <citation type="submission" date="2020-09" db="EMBL/GenBank/DDBJ databases">
        <title>Genome-Enabled Discovery of Anthraquinone Biosynthesis in Senna tora.</title>
        <authorList>
            <person name="Kang S.-H."/>
            <person name="Pandey R.P."/>
            <person name="Lee C.-M."/>
            <person name="Sim J.-S."/>
            <person name="Jeong J.-T."/>
            <person name="Choi B.-S."/>
            <person name="Jung M."/>
            <person name="Ginzburg D."/>
            <person name="Zhao K."/>
            <person name="Won S.Y."/>
            <person name="Oh T.-J."/>
            <person name="Yu Y."/>
            <person name="Kim N.-H."/>
            <person name="Lee O.R."/>
            <person name="Lee T.-H."/>
            <person name="Bashyal P."/>
            <person name="Kim T.-S."/>
            <person name="Lee W.-H."/>
            <person name="Kawkins C."/>
            <person name="Kim C.-K."/>
            <person name="Kim J.S."/>
            <person name="Ahn B.O."/>
            <person name="Rhee S.Y."/>
            <person name="Sohng J.K."/>
        </authorList>
    </citation>
    <scope>NUCLEOTIDE SEQUENCE</scope>
    <source>
        <tissue evidence="6">Leaf</tissue>
    </source>
</reference>
<keyword evidence="2" id="KW-0677">Repeat</keyword>
<dbReference type="AlphaFoldDB" id="A0A835CFB8"/>
<dbReference type="EMBL" id="JAAIUW010000002">
    <property type="protein sequence ID" value="KAF7840686.1"/>
    <property type="molecule type" value="Genomic_DNA"/>
</dbReference>
<dbReference type="CDD" id="cd00121">
    <property type="entry name" value="MATH"/>
    <property type="match status" value="1"/>
</dbReference>
<sequence>MVLTSKKLIYLLCISFLCSAITEADSPYYQYQCSNHKTFTPGSAYDYDRTRLLHFLSSNATGHTEFYNTTVAGTPGDAVYGSFMCWSDEVLAPQICYRCVNESIQKLLAKCPTSKEAIIWYEDCFVRYSNRYFFSTVDTDPMFRLLNDTNIIQKRHLENFKRLLFETMNETAEEAAKRGLGEKKRVMKEVNISGIGTLFCMSQCTPDLWGRDCRRCLSDAIGNISWLGEIGGRVVYPSCKVRFELYPFYRSYSIPTLPPANSSYLQGKRKDHSSPKTIVVVVVLLSIVAWKQWKEEKWLEIMDSNMIEQESYSDEVIKCIKIGLLCVQENPDVRPSMNTVVQYLSNDSIQLPFPQEPAFFLHGRRMEPTSGQDGSNLKPCSPNELSLKMEELARDLRPSHFLLKIQSYSLLVDNHMESYESGVFEAGGYKWWVPSLT</sequence>
<organism evidence="6 7">
    <name type="scientific">Senna tora</name>
    <dbReference type="NCBI Taxonomy" id="362788"/>
    <lineage>
        <taxon>Eukaryota</taxon>
        <taxon>Viridiplantae</taxon>
        <taxon>Streptophyta</taxon>
        <taxon>Embryophyta</taxon>
        <taxon>Tracheophyta</taxon>
        <taxon>Spermatophyta</taxon>
        <taxon>Magnoliopsida</taxon>
        <taxon>eudicotyledons</taxon>
        <taxon>Gunneridae</taxon>
        <taxon>Pentapetalae</taxon>
        <taxon>rosids</taxon>
        <taxon>fabids</taxon>
        <taxon>Fabales</taxon>
        <taxon>Fabaceae</taxon>
        <taxon>Caesalpinioideae</taxon>
        <taxon>Cassia clade</taxon>
        <taxon>Senna</taxon>
    </lineage>
</organism>
<dbReference type="InterPro" id="IPR002902">
    <property type="entry name" value="GNK2"/>
</dbReference>
<feature type="domain" description="MATH" evidence="4">
    <location>
        <begin position="398"/>
        <end position="437"/>
    </location>
</feature>
<proteinExistence type="predicted"/>
<keyword evidence="6" id="KW-0675">Receptor</keyword>
<dbReference type="PANTHER" id="PTHR32099:SF110">
    <property type="entry name" value="CYSTEINE-RICH RECEPTOR-KINASE-LIKE PROTEIN"/>
    <property type="match status" value="1"/>
</dbReference>
<keyword evidence="7" id="KW-1185">Reference proteome</keyword>
<protein>
    <submittedName>
        <fullName evidence="6">Cysteine-rich receptor-like protein kinase 25</fullName>
    </submittedName>
</protein>
<evidence type="ECO:0000256" key="3">
    <source>
        <dbReference type="SAM" id="SignalP"/>
    </source>
</evidence>
<dbReference type="PROSITE" id="PS50144">
    <property type="entry name" value="MATH"/>
    <property type="match status" value="1"/>
</dbReference>
<accession>A0A835CFB8</accession>
<evidence type="ECO:0000256" key="2">
    <source>
        <dbReference type="ARBA" id="ARBA00022737"/>
    </source>
</evidence>
<evidence type="ECO:0000259" key="4">
    <source>
        <dbReference type="PROSITE" id="PS50144"/>
    </source>
</evidence>
<feature type="signal peptide" evidence="3">
    <location>
        <begin position="1"/>
        <end position="24"/>
    </location>
</feature>
<dbReference type="FunFam" id="3.30.430.20:FF:000012">
    <property type="entry name" value="Cysteine-rich receptor-like protein kinase 25"/>
    <property type="match status" value="1"/>
</dbReference>
<feature type="domain" description="Gnk2-homologous" evidence="5">
    <location>
        <begin position="27"/>
        <end position="133"/>
    </location>
</feature>
<name>A0A835CFB8_9FABA</name>
<keyword evidence="6" id="KW-0808">Transferase</keyword>
<keyword evidence="6" id="KW-0418">Kinase</keyword>